<feature type="domain" description="MacB-like periplasmic core" evidence="9">
    <location>
        <begin position="32"/>
        <end position="252"/>
    </location>
</feature>
<evidence type="ECO:0000256" key="4">
    <source>
        <dbReference type="ARBA" id="ARBA00022989"/>
    </source>
</evidence>
<evidence type="ECO:0000259" key="8">
    <source>
        <dbReference type="Pfam" id="PF02687"/>
    </source>
</evidence>
<protein>
    <recommendedName>
        <fullName evidence="12">ABC transporter permease</fullName>
    </recommendedName>
</protein>
<feature type="domain" description="ABC3 transporter permease C-terminal" evidence="8">
    <location>
        <begin position="280"/>
        <end position="404"/>
    </location>
</feature>
<evidence type="ECO:0000256" key="2">
    <source>
        <dbReference type="ARBA" id="ARBA00022475"/>
    </source>
</evidence>
<feature type="transmembrane region" description="Helical" evidence="7">
    <location>
        <begin position="375"/>
        <end position="394"/>
    </location>
</feature>
<dbReference type="GO" id="GO:0022857">
    <property type="term" value="F:transmembrane transporter activity"/>
    <property type="evidence" value="ECO:0007669"/>
    <property type="project" value="TreeGrafter"/>
</dbReference>
<gene>
    <name evidence="10" type="ORF">COT78_02680</name>
</gene>
<name>A0A2H0W668_9BACT</name>
<dbReference type="InterPro" id="IPR050250">
    <property type="entry name" value="Macrolide_Exporter_MacB"/>
</dbReference>
<keyword evidence="2" id="KW-1003">Cell membrane</keyword>
<comment type="subcellular location">
    <subcellularLocation>
        <location evidence="1">Cell membrane</location>
        <topology evidence="1">Multi-pass membrane protein</topology>
    </subcellularLocation>
</comment>
<comment type="caution">
    <text evidence="10">The sequence shown here is derived from an EMBL/GenBank/DDBJ whole genome shotgun (WGS) entry which is preliminary data.</text>
</comment>
<evidence type="ECO:0008006" key="12">
    <source>
        <dbReference type="Google" id="ProtNLM"/>
    </source>
</evidence>
<keyword evidence="4 7" id="KW-1133">Transmembrane helix</keyword>
<evidence type="ECO:0000256" key="1">
    <source>
        <dbReference type="ARBA" id="ARBA00004651"/>
    </source>
</evidence>
<dbReference type="PANTHER" id="PTHR30572:SF4">
    <property type="entry name" value="ABC TRANSPORTER PERMEASE YTRF"/>
    <property type="match status" value="1"/>
</dbReference>
<dbReference type="Pfam" id="PF12704">
    <property type="entry name" value="MacB_PCD"/>
    <property type="match status" value="1"/>
</dbReference>
<dbReference type="InterPro" id="IPR003838">
    <property type="entry name" value="ABC3_permease_C"/>
</dbReference>
<dbReference type="Proteomes" id="UP000231382">
    <property type="component" value="Unassembled WGS sequence"/>
</dbReference>
<evidence type="ECO:0000313" key="10">
    <source>
        <dbReference type="EMBL" id="PIS07579.1"/>
    </source>
</evidence>
<accession>A0A2H0W668</accession>
<dbReference type="PANTHER" id="PTHR30572">
    <property type="entry name" value="MEMBRANE COMPONENT OF TRANSPORTER-RELATED"/>
    <property type="match status" value="1"/>
</dbReference>
<keyword evidence="5 7" id="KW-0472">Membrane</keyword>
<dbReference type="GO" id="GO:0005886">
    <property type="term" value="C:plasma membrane"/>
    <property type="evidence" value="ECO:0007669"/>
    <property type="project" value="UniProtKB-SubCell"/>
</dbReference>
<evidence type="ECO:0000313" key="11">
    <source>
        <dbReference type="Proteomes" id="UP000231382"/>
    </source>
</evidence>
<sequence length="411" mass="45112">MKLKKHIFKTDIRFRDILNINYQRIRNKKMRTVLTVFGIGIGIAAVLFLVGLTFGLQKIVVDKVANAESLVTLDVLANGDISNIIPINDDAISKIKSMPEVAEVSPVKSLSAQLSGTDIKTQGALFGVKNSYFRLAGKTMTYGTTFSDEPEDAKKIIISSSTAKLLNFNTSKVALNQEIGIDLFVPNTAAETTDVFQLPDKFTVVGVIEDESNYVFVPLKNFDLIDFSQYFELKVKAMNAESVQVLKDKISALGFAVTALIDTLDQMNKIFHISQIVFAVIGLIALFIASIGMFNTMTIALLERTREIGVMKAIGATDRAIKQMFMFEAVAVGFVGGASGVILGYIAMFSVNVVFAQVAQSFGGEAINMFYIPNWFLLTIIVLSVFIGYLTGIYPSHRAAKINPLDALRYE</sequence>
<comment type="similarity">
    <text evidence="6">Belongs to the ABC-4 integral membrane protein family.</text>
</comment>
<evidence type="ECO:0000256" key="3">
    <source>
        <dbReference type="ARBA" id="ARBA00022692"/>
    </source>
</evidence>
<keyword evidence="3 7" id="KW-0812">Transmembrane</keyword>
<dbReference type="AlphaFoldDB" id="A0A2H0W668"/>
<dbReference type="Pfam" id="PF02687">
    <property type="entry name" value="FtsX"/>
    <property type="match status" value="1"/>
</dbReference>
<proteinExistence type="inferred from homology"/>
<evidence type="ECO:0000259" key="9">
    <source>
        <dbReference type="Pfam" id="PF12704"/>
    </source>
</evidence>
<dbReference type="InterPro" id="IPR025857">
    <property type="entry name" value="MacB_PCD"/>
</dbReference>
<evidence type="ECO:0000256" key="7">
    <source>
        <dbReference type="SAM" id="Phobius"/>
    </source>
</evidence>
<dbReference type="EMBL" id="PEZW01000018">
    <property type="protein sequence ID" value="PIS07579.1"/>
    <property type="molecule type" value="Genomic_DNA"/>
</dbReference>
<feature type="transmembrane region" description="Helical" evidence="7">
    <location>
        <begin position="329"/>
        <end position="355"/>
    </location>
</feature>
<evidence type="ECO:0000256" key="6">
    <source>
        <dbReference type="ARBA" id="ARBA00038076"/>
    </source>
</evidence>
<evidence type="ECO:0000256" key="5">
    <source>
        <dbReference type="ARBA" id="ARBA00023136"/>
    </source>
</evidence>
<feature type="transmembrane region" description="Helical" evidence="7">
    <location>
        <begin position="33"/>
        <end position="56"/>
    </location>
</feature>
<organism evidence="10 11">
    <name type="scientific">Candidatus Berkelbacteria bacterium CG10_big_fil_rev_8_21_14_0_10_43_13</name>
    <dbReference type="NCBI Taxonomy" id="1974514"/>
    <lineage>
        <taxon>Bacteria</taxon>
        <taxon>Candidatus Berkelbacteria</taxon>
    </lineage>
</organism>
<feature type="transmembrane region" description="Helical" evidence="7">
    <location>
        <begin position="276"/>
        <end position="302"/>
    </location>
</feature>
<reference evidence="11" key="1">
    <citation type="submission" date="2017-09" db="EMBL/GenBank/DDBJ databases">
        <title>Depth-based differentiation of microbial function through sediment-hosted aquifers and enrichment of novel symbionts in the deep terrestrial subsurface.</title>
        <authorList>
            <person name="Probst A.J."/>
            <person name="Ladd B."/>
            <person name="Jarett J.K."/>
            <person name="Geller-Mcgrath D.E."/>
            <person name="Sieber C.M.K."/>
            <person name="Emerson J.B."/>
            <person name="Anantharaman K."/>
            <person name="Thomas B.C."/>
            <person name="Malmstrom R."/>
            <person name="Stieglmeier M."/>
            <person name="Klingl A."/>
            <person name="Woyke T."/>
            <person name="Ryan C.M."/>
            <person name="Banfield J.F."/>
        </authorList>
    </citation>
    <scope>NUCLEOTIDE SEQUENCE [LARGE SCALE GENOMIC DNA]</scope>
</reference>